<proteinExistence type="predicted"/>
<evidence type="ECO:0000313" key="2">
    <source>
        <dbReference type="EMBL" id="KAJ6986480.1"/>
    </source>
</evidence>
<feature type="compositionally biased region" description="Polar residues" evidence="1">
    <location>
        <begin position="1"/>
        <end position="10"/>
    </location>
</feature>
<evidence type="ECO:0000256" key="1">
    <source>
        <dbReference type="SAM" id="MobiDB-lite"/>
    </source>
</evidence>
<dbReference type="Proteomes" id="UP001164929">
    <property type="component" value="Chromosome 8"/>
</dbReference>
<feature type="region of interest" description="Disordered" evidence="1">
    <location>
        <begin position="1"/>
        <end position="31"/>
    </location>
</feature>
<protein>
    <submittedName>
        <fullName evidence="2">Uncharacterized protein</fullName>
    </submittedName>
</protein>
<keyword evidence="3" id="KW-1185">Reference proteome</keyword>
<feature type="compositionally biased region" description="Polar residues" evidence="1">
    <location>
        <begin position="21"/>
        <end position="31"/>
    </location>
</feature>
<gene>
    <name evidence="2" type="ORF">NC653_019860</name>
</gene>
<comment type="caution">
    <text evidence="2">The sequence shown here is derived from an EMBL/GenBank/DDBJ whole genome shotgun (WGS) entry which is preliminary data.</text>
</comment>
<reference evidence="2" key="1">
    <citation type="journal article" date="2023" name="Mol. Ecol. Resour.">
        <title>Chromosome-level genome assembly of a triploid poplar Populus alba 'Berolinensis'.</title>
        <authorList>
            <person name="Chen S."/>
            <person name="Yu Y."/>
            <person name="Wang X."/>
            <person name="Wang S."/>
            <person name="Zhang T."/>
            <person name="Zhou Y."/>
            <person name="He R."/>
            <person name="Meng N."/>
            <person name="Wang Y."/>
            <person name="Liu W."/>
            <person name="Liu Z."/>
            <person name="Liu J."/>
            <person name="Guo Q."/>
            <person name="Huang H."/>
            <person name="Sederoff R.R."/>
            <person name="Wang G."/>
            <person name="Qu G."/>
            <person name="Chen S."/>
        </authorList>
    </citation>
    <scope>NUCLEOTIDE SEQUENCE</scope>
    <source>
        <strain evidence="2">SC-2020</strain>
    </source>
</reference>
<accession>A0AAD6QD56</accession>
<dbReference type="AlphaFoldDB" id="A0AAD6QD56"/>
<sequence length="75" mass="8125">MASNNPSQPELATKTREEGEVSSSSNEDQNPVCSSALFADAFNTPASSRTIPFHLMNKFTLSNRADDESGSESER</sequence>
<name>A0AAD6QD56_9ROSI</name>
<evidence type="ECO:0000313" key="3">
    <source>
        <dbReference type="Proteomes" id="UP001164929"/>
    </source>
</evidence>
<organism evidence="2 3">
    <name type="scientific">Populus alba x Populus x berolinensis</name>
    <dbReference type="NCBI Taxonomy" id="444605"/>
    <lineage>
        <taxon>Eukaryota</taxon>
        <taxon>Viridiplantae</taxon>
        <taxon>Streptophyta</taxon>
        <taxon>Embryophyta</taxon>
        <taxon>Tracheophyta</taxon>
        <taxon>Spermatophyta</taxon>
        <taxon>Magnoliopsida</taxon>
        <taxon>eudicotyledons</taxon>
        <taxon>Gunneridae</taxon>
        <taxon>Pentapetalae</taxon>
        <taxon>rosids</taxon>
        <taxon>fabids</taxon>
        <taxon>Malpighiales</taxon>
        <taxon>Salicaceae</taxon>
        <taxon>Saliceae</taxon>
        <taxon>Populus</taxon>
    </lineage>
</organism>
<dbReference type="EMBL" id="JAQIZT010000008">
    <property type="protein sequence ID" value="KAJ6986480.1"/>
    <property type="molecule type" value="Genomic_DNA"/>
</dbReference>